<sequence length="96" mass="10558">MVTFAIEGIIIVSALISAGSMIRRKPAKSKKVLATTIVLIIAVFIGFSMAQLCSILNIVDFAITYTPLEILSILCFVYWISFFTSNSSMFDKIIGE</sequence>
<keyword evidence="1" id="KW-0812">Transmembrane</keyword>
<keyword evidence="3" id="KW-1185">Reference proteome</keyword>
<evidence type="ECO:0000313" key="2">
    <source>
        <dbReference type="EMBL" id="MBC5679216.1"/>
    </source>
</evidence>
<dbReference type="RefSeq" id="WP_024728610.1">
    <property type="nucleotide sequence ID" value="NZ_JACOOS010000036.1"/>
</dbReference>
<protein>
    <submittedName>
        <fullName evidence="2">Uncharacterized protein</fullName>
    </submittedName>
</protein>
<keyword evidence="1" id="KW-1133">Transmembrane helix</keyword>
<feature type="transmembrane region" description="Helical" evidence="1">
    <location>
        <begin position="34"/>
        <end position="59"/>
    </location>
</feature>
<dbReference type="EMBL" id="JACOOS010000036">
    <property type="protein sequence ID" value="MBC5679216.1"/>
    <property type="molecule type" value="Genomic_DNA"/>
</dbReference>
<accession>A0ABR7FXJ4</accession>
<name>A0ABR7FXJ4_9FIRM</name>
<keyword evidence="1" id="KW-0472">Membrane</keyword>
<evidence type="ECO:0000256" key="1">
    <source>
        <dbReference type="SAM" id="Phobius"/>
    </source>
</evidence>
<evidence type="ECO:0000313" key="3">
    <source>
        <dbReference type="Proteomes" id="UP000635828"/>
    </source>
</evidence>
<feature type="transmembrane region" description="Helical" evidence="1">
    <location>
        <begin position="65"/>
        <end position="84"/>
    </location>
</feature>
<comment type="caution">
    <text evidence="2">The sequence shown here is derived from an EMBL/GenBank/DDBJ whole genome shotgun (WGS) entry which is preliminary data.</text>
</comment>
<feature type="transmembrane region" description="Helical" evidence="1">
    <location>
        <begin position="6"/>
        <end position="22"/>
    </location>
</feature>
<reference evidence="2 3" key="1">
    <citation type="submission" date="2020-08" db="EMBL/GenBank/DDBJ databases">
        <title>Genome public.</title>
        <authorList>
            <person name="Liu C."/>
            <person name="Sun Q."/>
        </authorList>
    </citation>
    <scope>NUCLEOTIDE SEQUENCE [LARGE SCALE GENOMIC DNA]</scope>
    <source>
        <strain evidence="2 3">NSJ-7</strain>
    </source>
</reference>
<gene>
    <name evidence="2" type="ORF">H8S22_17215</name>
</gene>
<dbReference type="Proteomes" id="UP000635828">
    <property type="component" value="Unassembled WGS sequence"/>
</dbReference>
<proteinExistence type="predicted"/>
<organism evidence="2 3">
    <name type="scientific">Anaerostipes hominis</name>
    <name type="common">ex Liu et al. 2021</name>
    <dbReference type="NCBI Taxonomy" id="2763018"/>
    <lineage>
        <taxon>Bacteria</taxon>
        <taxon>Bacillati</taxon>
        <taxon>Bacillota</taxon>
        <taxon>Clostridia</taxon>
        <taxon>Lachnospirales</taxon>
        <taxon>Lachnospiraceae</taxon>
        <taxon>Anaerostipes</taxon>
    </lineage>
</organism>